<dbReference type="InterPro" id="IPR013549">
    <property type="entry name" value="DUF1731"/>
</dbReference>
<dbReference type="InterPro" id="IPR010099">
    <property type="entry name" value="SDR39U1"/>
</dbReference>
<dbReference type="OrthoDB" id="9801773at2"/>
<dbReference type="PANTHER" id="PTHR11092:SF0">
    <property type="entry name" value="EPIMERASE FAMILY PROTEIN SDR39U1"/>
    <property type="match status" value="1"/>
</dbReference>
<dbReference type="Gene3D" id="3.30.530.20">
    <property type="match status" value="1"/>
</dbReference>
<evidence type="ECO:0000313" key="5">
    <source>
        <dbReference type="Proteomes" id="UP000185469"/>
    </source>
</evidence>
<dbReference type="NCBIfam" id="TIGR01777">
    <property type="entry name" value="yfcH"/>
    <property type="match status" value="1"/>
</dbReference>
<evidence type="ECO:0000259" key="3">
    <source>
        <dbReference type="Pfam" id="PF08338"/>
    </source>
</evidence>
<dbReference type="AlphaFoldDB" id="A0A1L7CZ43"/>
<proteinExistence type="inferred from homology"/>
<dbReference type="SUPFAM" id="SSF51735">
    <property type="entry name" value="NAD(P)-binding Rossmann-fold domains"/>
    <property type="match status" value="1"/>
</dbReference>
<protein>
    <recommendedName>
        <fullName evidence="6">Nucleoside-diphosphate sugar epimerase</fullName>
    </recommendedName>
</protein>
<evidence type="ECO:0000313" key="4">
    <source>
        <dbReference type="EMBL" id="APT91118.1"/>
    </source>
</evidence>
<dbReference type="Proteomes" id="UP000185469">
    <property type="component" value="Chromosome"/>
</dbReference>
<dbReference type="InterPro" id="IPR023393">
    <property type="entry name" value="START-like_dom_sf"/>
</dbReference>
<reference evidence="4 5" key="1">
    <citation type="submission" date="2014-08" db="EMBL/GenBank/DDBJ databases">
        <title>Complete genome sequence of Corynebacterium sphenisci CECT 5990(T) (=DSM 44792(T)), isolated from healthy wild penguins.</title>
        <authorList>
            <person name="Ruckert C."/>
            <person name="Albersmeier A."/>
            <person name="Winkler A."/>
            <person name="Kalinowski J."/>
        </authorList>
    </citation>
    <scope>NUCLEOTIDE SEQUENCE [LARGE SCALE GENOMIC DNA]</scope>
    <source>
        <strain evidence="4 5">DSM 44792</strain>
    </source>
</reference>
<evidence type="ECO:0008006" key="6">
    <source>
        <dbReference type="Google" id="ProtNLM"/>
    </source>
</evidence>
<organism evidence="4 5">
    <name type="scientific">Corynebacterium sphenisci DSM 44792</name>
    <dbReference type="NCBI Taxonomy" id="1437874"/>
    <lineage>
        <taxon>Bacteria</taxon>
        <taxon>Bacillati</taxon>
        <taxon>Actinomycetota</taxon>
        <taxon>Actinomycetes</taxon>
        <taxon>Mycobacteriales</taxon>
        <taxon>Corynebacteriaceae</taxon>
        <taxon>Corynebacterium</taxon>
    </lineage>
</organism>
<accession>A0A1L7CZ43</accession>
<evidence type="ECO:0000259" key="2">
    <source>
        <dbReference type="Pfam" id="PF01370"/>
    </source>
</evidence>
<dbReference type="SUPFAM" id="SSF55961">
    <property type="entry name" value="Bet v1-like"/>
    <property type="match status" value="1"/>
</dbReference>
<dbReference type="EMBL" id="CP009248">
    <property type="protein sequence ID" value="APT91118.1"/>
    <property type="molecule type" value="Genomic_DNA"/>
</dbReference>
<dbReference type="PANTHER" id="PTHR11092">
    <property type="entry name" value="SUGAR NUCLEOTIDE EPIMERASE RELATED"/>
    <property type="match status" value="1"/>
</dbReference>
<dbReference type="Pfam" id="PF01370">
    <property type="entry name" value="Epimerase"/>
    <property type="match status" value="1"/>
</dbReference>
<keyword evidence="5" id="KW-1185">Reference proteome</keyword>
<feature type="domain" description="DUF1731" evidence="3">
    <location>
        <begin position="409"/>
        <end position="456"/>
    </location>
</feature>
<dbReference type="Pfam" id="PF08338">
    <property type="entry name" value="DUF1731"/>
    <property type="match status" value="1"/>
</dbReference>
<comment type="similarity">
    <text evidence="1">Belongs to the NAD(P)-dependent epimerase/dehydratase family. SDR39U1 subfamily.</text>
</comment>
<dbReference type="InterPro" id="IPR036291">
    <property type="entry name" value="NAD(P)-bd_dom_sf"/>
</dbReference>
<dbReference type="Gene3D" id="3.40.50.720">
    <property type="entry name" value="NAD(P)-binding Rossmann-like Domain"/>
    <property type="match status" value="1"/>
</dbReference>
<feature type="domain" description="NAD-dependent epimerase/dehydratase" evidence="2">
    <location>
        <begin position="166"/>
        <end position="374"/>
    </location>
</feature>
<gene>
    <name evidence="4" type="ORF">CSPHI_08925</name>
</gene>
<dbReference type="STRING" id="1437874.CSPHI_08925"/>
<dbReference type="InterPro" id="IPR001509">
    <property type="entry name" value="Epimerase_deHydtase"/>
</dbReference>
<evidence type="ECO:0000256" key="1">
    <source>
        <dbReference type="ARBA" id="ARBA00009353"/>
    </source>
</evidence>
<dbReference type="KEGG" id="csph:CSPHI_08925"/>
<name>A0A1L7CZ43_9CORY</name>
<sequence length="466" mass="47859">MSARFVQQLPHRRERVADWFARPGAVTRLTPGAAPLTPRAAAADLAAGETVFAMPVGLSWRARHDPAAFIPGRRFADEVVNAPWRALTGWRHVHELADSRGPGGAGTVVVDRIRARVPAAALHGLFAFRHTTLAGDLAAADRLAGVLGIGAGVGREPGERLPRLTIAVTGASGTVGTALVALLGTAGHEVIRLVRGAAAGPGERRWDPEAPAADLLEGVDALVHLAGAPIAGRFTEAHLAAVRDSRVGPTRRLAEAVAAAGTPVVVSASAVGYYGADRGGEILDEDAAAGPRTEALAGIVADWEDAWAPARAAGARVALLRTGLVLAGGGGLLPPLAGLTRACLGGRLGSGRQWFPWIALDDLVDLYHRAALDPALAGPVNAVAPGGVDNAAFTRTLAEVLRRPVGPPVPAAGPALLLGRRGAAELALADQPAVPARLVSMGHVFRHPGLAGALRHELLRPAPERG</sequence>
<dbReference type="RefSeq" id="WP_075692568.1">
    <property type="nucleotide sequence ID" value="NZ_CP009248.1"/>
</dbReference>